<dbReference type="InterPro" id="IPR050744">
    <property type="entry name" value="AI-2_Isomerase_LsrG"/>
</dbReference>
<organism evidence="2 3">
    <name type="scientific">[Haemophilus] felis</name>
    <dbReference type="NCBI Taxonomy" id="123822"/>
    <lineage>
        <taxon>Bacteria</taxon>
        <taxon>Pseudomonadati</taxon>
        <taxon>Pseudomonadota</taxon>
        <taxon>Gammaproteobacteria</taxon>
        <taxon>Pasteurellales</taxon>
        <taxon>Pasteurellaceae</taxon>
    </lineage>
</organism>
<dbReference type="PANTHER" id="PTHR33336:SF1">
    <property type="entry name" value="(4S)-4-HYDROXY-5-PHOSPHONOOXYPENTANE-2,3-DIONE ISOMERASE"/>
    <property type="match status" value="1"/>
</dbReference>
<dbReference type="NCBIfam" id="NF007791">
    <property type="entry name" value="PRK10486.1"/>
    <property type="match status" value="1"/>
</dbReference>
<dbReference type="Gene3D" id="3.30.70.100">
    <property type="match status" value="1"/>
</dbReference>
<gene>
    <name evidence="2" type="ORF">B0188_09620</name>
</gene>
<protein>
    <submittedName>
        <fullName evidence="2">Autoinducer-2 (AI-2) modifying protein LsrG</fullName>
    </submittedName>
</protein>
<name>A0A1T0AVX5_9PAST</name>
<dbReference type="PROSITE" id="PS51725">
    <property type="entry name" value="ABM"/>
    <property type="match status" value="1"/>
</dbReference>
<dbReference type="InterPro" id="IPR007138">
    <property type="entry name" value="ABM_dom"/>
</dbReference>
<proteinExistence type="predicted"/>
<evidence type="ECO:0000313" key="2">
    <source>
        <dbReference type="EMBL" id="OOS01580.1"/>
    </source>
</evidence>
<reference evidence="2 3" key="1">
    <citation type="submission" date="2017-02" db="EMBL/GenBank/DDBJ databases">
        <title>Draft genome sequence of Haemophilus felis CCUG 31170 type strain.</title>
        <authorList>
            <person name="Engstrom-Jakobsson H."/>
            <person name="Salva-Serra F."/>
            <person name="Thorell K."/>
            <person name="Gonzales-Siles L."/>
            <person name="Karlsson R."/>
            <person name="Boulund F."/>
            <person name="Engstrand L."/>
            <person name="Kristiansson E."/>
            <person name="Moore E."/>
        </authorList>
    </citation>
    <scope>NUCLEOTIDE SEQUENCE [LARGE SCALE GENOMIC DNA]</scope>
    <source>
        <strain evidence="2 3">CCUG 31170</strain>
    </source>
</reference>
<evidence type="ECO:0000313" key="3">
    <source>
        <dbReference type="Proteomes" id="UP000190023"/>
    </source>
</evidence>
<keyword evidence="3" id="KW-1185">Reference proteome</keyword>
<dbReference type="Pfam" id="PF03992">
    <property type="entry name" value="ABM"/>
    <property type="match status" value="1"/>
</dbReference>
<dbReference type="Proteomes" id="UP000190023">
    <property type="component" value="Unassembled WGS sequence"/>
</dbReference>
<dbReference type="STRING" id="123822.B0188_09620"/>
<dbReference type="AlphaFoldDB" id="A0A1T0AVX5"/>
<dbReference type="GO" id="GO:0016491">
    <property type="term" value="F:oxidoreductase activity"/>
    <property type="evidence" value="ECO:0007669"/>
    <property type="project" value="TreeGrafter"/>
</dbReference>
<dbReference type="SUPFAM" id="SSF54909">
    <property type="entry name" value="Dimeric alpha+beta barrel"/>
    <property type="match status" value="1"/>
</dbReference>
<dbReference type="OrthoDB" id="9812754at2"/>
<accession>A0A1T0AVX5</accession>
<sequence>MFAMLVEINIQEGKEQAFLEIFERNQVGTRQEPGNLRFDVLRDPEIRTRFYAYEVYTNEEALDQHRQTPHYHRCVKELEDVMTKARSKKIFEWVLPKKL</sequence>
<feature type="domain" description="ABM" evidence="1">
    <location>
        <begin position="2"/>
        <end position="91"/>
    </location>
</feature>
<dbReference type="EMBL" id="MUYB01000045">
    <property type="protein sequence ID" value="OOS01580.1"/>
    <property type="molecule type" value="Genomic_DNA"/>
</dbReference>
<evidence type="ECO:0000259" key="1">
    <source>
        <dbReference type="PROSITE" id="PS51725"/>
    </source>
</evidence>
<dbReference type="GO" id="GO:0005829">
    <property type="term" value="C:cytosol"/>
    <property type="evidence" value="ECO:0007669"/>
    <property type="project" value="TreeGrafter"/>
</dbReference>
<dbReference type="InterPro" id="IPR011008">
    <property type="entry name" value="Dimeric_a/b-barrel"/>
</dbReference>
<comment type="caution">
    <text evidence="2">The sequence shown here is derived from an EMBL/GenBank/DDBJ whole genome shotgun (WGS) entry which is preliminary data.</text>
</comment>
<dbReference type="PANTHER" id="PTHR33336">
    <property type="entry name" value="QUINOL MONOOXYGENASE YGIN-RELATED"/>
    <property type="match status" value="1"/>
</dbReference>